<dbReference type="Proteomes" id="UP001162501">
    <property type="component" value="Chromosome 15"/>
</dbReference>
<dbReference type="EMBL" id="OX596099">
    <property type="protein sequence ID" value="CAI9695973.1"/>
    <property type="molecule type" value="Genomic_DNA"/>
</dbReference>
<name>A0ACB0E6N8_RANTA</name>
<sequence length="351" mass="36656">MGPGADAPGSLSTCSWCVPTTQYPWHSRAEADSACGEAARLRTHPGQKHGPGPGLTPHGRSASLGLSFRNPAGPLGPSHARLFGPPVAALRIQAPKGPHRPEHKQASRLTSSLGGTAGGARACSHPQNRPRAADNTAAEAAQQLKPRFPFKKEKDRGPYCPPRWLQGHVILDVAVALDTPRPPPPPGSLPQGRTIHLAISSSVSLPAVITEQVSGGAALPTPSPSEQGRSQDPGRPETRRRVRQPSLSPQLRDKPAENAGTVPAHPSARCYVTGALGLADQPDGTSGASEALLCQAPFQTLPAALTRDSQNPAEGFKLIPTSQTRKDREAVGGSSPGQGRPHAAVSSRQRM</sequence>
<evidence type="ECO:0000313" key="2">
    <source>
        <dbReference type="Proteomes" id="UP001162501"/>
    </source>
</evidence>
<accession>A0ACB0E6N8</accession>
<evidence type="ECO:0000313" key="1">
    <source>
        <dbReference type="EMBL" id="CAI9695973.1"/>
    </source>
</evidence>
<reference evidence="1" key="1">
    <citation type="submission" date="2023-05" db="EMBL/GenBank/DDBJ databases">
        <authorList>
            <consortium name="ELIXIR-Norway"/>
        </authorList>
    </citation>
    <scope>NUCLEOTIDE SEQUENCE</scope>
</reference>
<proteinExistence type="predicted"/>
<organism evidence="1 2">
    <name type="scientific">Rangifer tarandus platyrhynchus</name>
    <name type="common">Svalbard reindeer</name>
    <dbReference type="NCBI Taxonomy" id="3082113"/>
    <lineage>
        <taxon>Eukaryota</taxon>
        <taxon>Metazoa</taxon>
        <taxon>Chordata</taxon>
        <taxon>Craniata</taxon>
        <taxon>Vertebrata</taxon>
        <taxon>Euteleostomi</taxon>
        <taxon>Mammalia</taxon>
        <taxon>Eutheria</taxon>
        <taxon>Laurasiatheria</taxon>
        <taxon>Artiodactyla</taxon>
        <taxon>Ruminantia</taxon>
        <taxon>Pecora</taxon>
        <taxon>Cervidae</taxon>
        <taxon>Odocoileinae</taxon>
        <taxon>Rangifer</taxon>
    </lineage>
</organism>
<protein>
    <submittedName>
        <fullName evidence="1">Uncharacterized protein</fullName>
    </submittedName>
</protein>
<gene>
    <name evidence="1" type="ORF">MRATA1EN3_LOCUS7186</name>
</gene>